<feature type="region of interest" description="Disordered" evidence="2">
    <location>
        <begin position="1355"/>
        <end position="1378"/>
    </location>
</feature>
<evidence type="ECO:0000256" key="1">
    <source>
        <dbReference type="ARBA" id="ARBA00022737"/>
    </source>
</evidence>
<protein>
    <recommendedName>
        <fullName evidence="3">Hint domain-containing protein</fullName>
    </recommendedName>
</protein>
<dbReference type="InterPro" id="IPR028190">
    <property type="entry name" value="Ntox21"/>
</dbReference>
<dbReference type="Gene3D" id="2.170.16.10">
    <property type="entry name" value="Hedgehog/Intein (Hint) domain"/>
    <property type="match status" value="1"/>
</dbReference>
<dbReference type="Pfam" id="PF15526">
    <property type="entry name" value="Ntox21"/>
    <property type="match status" value="1"/>
</dbReference>
<dbReference type="Gene3D" id="2.180.10.10">
    <property type="entry name" value="RHS repeat-associated core"/>
    <property type="match status" value="2"/>
</dbReference>
<proteinExistence type="predicted"/>
<sequence>MPQSSGAWGGVEGISEGMGRSVGARAGWALGGVRRRLALAVAVVLLGTGLQAVSEGPASAADPSTSRPKLPAAEKALAGHNGKVLPRRRSAGPRVPQRAPKAAWPEPGTATVSVPERRRTKAGEAARSSGAKAGDLPLTVLAPRNERGRRKASASVLPAVDKVTVAVLDRDASSRAGAAGPLVTLERADGVDKAGGVGVEVDYRGFAEAFGGAYGSRLRLVQLPVCALVTPDKPRCRRATPVASSNDSEDKAVSAPSLRLGASGPTVLALTAAPESSQGDYKATSLSPSATWQTSLNTGAFAWSYDMPVPQVPGGLVPNVGLSYSSDGIDGRTSTTNNQGGWVGDGFQLWPGFIERRYKPCKDDGAPKTDGQDPADLCWGYDNATISFNGKAGELIPAGKGVWKLKDDDGTRIERLDSSSRGNGDKEGEYWRVTTTDGTRYYFGYNRLPGWASGDEATDSTWNTPVYGNDAGEPCHAATFADSWCQRAWRWNLDYVVDPHGNAVAYYYTKEGNSYGRDLKATDDTPYTRGGHLDRIEYGLRSSSMYDTKPLARVDFSTAERCLPQTGVTCAADTIDDKARYWYDTPWDLNCKSGTKCDKGRYAPTFWSRKRLTSVTTEVRQADGTYADVDTWKLGHRWGMADIDYQLLLDSIQHTGESASPAITLPKTTFVYTQAPNRLDLPNDDTAPFIMSRLSTVDDESGGQIDVNYSSAACDAGNLPKPESNSTRCYPVYMEASGDPHPTLQWFNKYVVDSVTTTDRTGGAAGGTTQYSYLDGGAWHYDDDDGLTKEKYKTWSTWRGYGHVRVSTGSLIKKMTQEDHYFLRGMDGDKAAADGGSKDVTVDDGEGTKLTDHDSLGGFEYRSEQYSAPGGKVLAKTVNHPWHHRTAERIRSWGTATANLTGAASARAFTSLDDGAGSRWRQTLVKTDFEDTAGRAVEVDDLGDTASSSDSQCTRTTYVDNAADWVLDSPARVETVAKSCDDTSVDRSKDVLSDVRTAYDKQDYGAAPTDGDVTRTATLKSHDGTKATYLESGATYDSYGRALTGTDLTATVTVDGSAAPVRTPRTDGRTTTTAYTPATGLPTTVGVTDPPAKAGDASTAWTSTTTLDPVRGQPTSKTDPNTKRTDLTYDALGRSAEVWLPNRSKANGERPNYEFTYTVAEGDAVAVGTKSLTNTGTQKTSYTLYDGFLRERQTQAPGPEGGRLISDNFYDERGLTAKTFAPYYAEHTPSATLFSLDDAVDVETQTWFTYDGLGRPTQQKQVAGNSDAGKVLSVTRTDYDGDRVTVTPPDGGTTTTTLSDARGRATELWQYHGAGPTGPADKTVYDYTPAGQLAKVTDPAGNSWSYTYDQLGRQTAAKDPDKGRTTSTYDDRGQLTSTTDAGGKKLVDLYDGLGRKTELRNGSATGTLRARWTYDTVFGAKGLLASSTRYDGGNAYTTAVNAYDGLNRVTRSTTTIPDDEGALAGSYQTNTRYNLDGTVQSTGYPAAGSLPGEPLVHTYDDTKRPIRLSGESTYVTSTSYSYTGKPLQYELAAGGKRTWVTNTFQWGTQRLANSRVDREDVPGVDKSSSFAYDDIGNILSLSDVSREGTDTQCFTYDHQRRLTEAWTQSTTSCDGQPTKPAIGGPAPYWQSFTYDVVGNRLAQTRHDPSGDSAKDIKQTYTYPAAGSPQPHTLSKVDTVGPNGSTAQDSYTYDAVGNTATRTIGGDKQSLTWDEEGHLATLTERDPDNTTRTTSYLYDADGNRLIQRTDQATTLYLSGQEISQAKGSSKAKATRYYDLGGAQAIRTDDNKLSFVVTDHNGTGELAVDSATQALKQRRSTPFGAPRGATPSGWPGHKGFIGGTQDTTGLTHLGAREYDPSMGRFVSVDPVMDLSDPQQINGYTYGNNNPLSFSDPSGMMFPECSGSWVCKDGTKPVEQTGNNVQNKSDQAVYHSNYVQWQKGRPAYSSAVLFRLTNTLTIGEANEARRRKDLASGVQGPITTIVRTLAHIFNPIASGRDCSHGDVLGCAALVPWAKPLKLVREAKFLRKASDEAEDVAKACRNSFVAGVKVLAADGAKKPIEELRTGDKVLATDPKTGKTQERTVVATIVTDDDKSFVKLTVAHAGKNASIVTTRHHPFWSVSRHKWVDAGDLAPGTTLRTDKGATAVVRRVGGLDTHRRTYNLTVAELHTYYVLAGQTPVLVHNSNCDLPEGYTSSPALKGDPYHPDTVAERSRQSRELYAGTMADRAGALGYRTRIPAQRAPFNSHGQVVFSNGKNYITPDVDGHNVTDGWKMFNRRGQRIGTYDQDLNYLKE</sequence>
<dbReference type="InterPro" id="IPR031325">
    <property type="entry name" value="RHS_repeat"/>
</dbReference>
<dbReference type="Proteomes" id="UP000641932">
    <property type="component" value="Unassembled WGS sequence"/>
</dbReference>
<reference evidence="4" key="1">
    <citation type="journal article" date="2014" name="Int. J. Syst. Evol. Microbiol.">
        <title>Complete genome sequence of Corynebacterium casei LMG S-19264T (=DSM 44701T), isolated from a smear-ripened cheese.</title>
        <authorList>
            <consortium name="US DOE Joint Genome Institute (JGI-PGF)"/>
            <person name="Walter F."/>
            <person name="Albersmeier A."/>
            <person name="Kalinowski J."/>
            <person name="Ruckert C."/>
        </authorList>
    </citation>
    <scope>NUCLEOTIDE SEQUENCE</scope>
    <source>
        <strain evidence="4">CGMCC 4.7201</strain>
    </source>
</reference>
<accession>A0A918DSP4</accession>
<feature type="region of interest" description="Disordered" evidence="2">
    <location>
        <begin position="1058"/>
        <end position="1124"/>
    </location>
</feature>
<dbReference type="InterPro" id="IPR003587">
    <property type="entry name" value="Hint_dom_N"/>
</dbReference>
<dbReference type="NCBIfam" id="TIGR01443">
    <property type="entry name" value="intein_Cterm"/>
    <property type="match status" value="1"/>
</dbReference>
<dbReference type="InterPro" id="IPR056823">
    <property type="entry name" value="TEN-like_YD-shell"/>
</dbReference>
<dbReference type="Pfam" id="PF05593">
    <property type="entry name" value="RHS_repeat"/>
    <property type="match status" value="1"/>
</dbReference>
<dbReference type="Pfam" id="PF25023">
    <property type="entry name" value="TEN_YD-shell"/>
    <property type="match status" value="1"/>
</dbReference>
<dbReference type="InterPro" id="IPR030934">
    <property type="entry name" value="Intein_C"/>
</dbReference>
<dbReference type="InterPro" id="IPR006530">
    <property type="entry name" value="YD"/>
</dbReference>
<feature type="domain" description="Hint" evidence="3">
    <location>
        <begin position="2041"/>
        <end position="2142"/>
    </location>
</feature>
<evidence type="ECO:0000313" key="4">
    <source>
        <dbReference type="EMBL" id="GGO81926.1"/>
    </source>
</evidence>
<dbReference type="CDD" id="cd20685">
    <property type="entry name" value="CdiA-CT_Ecl_RNase-like"/>
    <property type="match status" value="1"/>
</dbReference>
<keyword evidence="1" id="KW-0677">Repeat</keyword>
<dbReference type="EMBL" id="BMMS01000002">
    <property type="protein sequence ID" value="GGO81926.1"/>
    <property type="molecule type" value="Genomic_DNA"/>
</dbReference>
<dbReference type="PANTHER" id="PTHR32305:SF17">
    <property type="entry name" value="TRNA NUCLEASE WAPA"/>
    <property type="match status" value="1"/>
</dbReference>
<dbReference type="CDD" id="cd00081">
    <property type="entry name" value="Hint"/>
    <property type="match status" value="1"/>
</dbReference>
<dbReference type="SMART" id="SM00306">
    <property type="entry name" value="HintN"/>
    <property type="match status" value="1"/>
</dbReference>
<dbReference type="NCBIfam" id="TIGR03696">
    <property type="entry name" value="Rhs_assc_core"/>
    <property type="match status" value="1"/>
</dbReference>
<dbReference type="InterPro" id="IPR038181">
    <property type="entry name" value="Ntox21_sf"/>
</dbReference>
<keyword evidence="5" id="KW-1185">Reference proteome</keyword>
<dbReference type="NCBIfam" id="TIGR01643">
    <property type="entry name" value="YD_repeat_2x"/>
    <property type="match status" value="2"/>
</dbReference>
<evidence type="ECO:0000259" key="3">
    <source>
        <dbReference type="SMART" id="SM00306"/>
    </source>
</evidence>
<evidence type="ECO:0000313" key="5">
    <source>
        <dbReference type="Proteomes" id="UP000641932"/>
    </source>
</evidence>
<gene>
    <name evidence="4" type="ORF">GCM10012280_07350</name>
</gene>
<comment type="caution">
    <text evidence="4">The sequence shown here is derived from an EMBL/GenBank/DDBJ whole genome shotgun (WGS) entry which is preliminary data.</text>
</comment>
<feature type="region of interest" description="Disordered" evidence="2">
    <location>
        <begin position="77"/>
        <end position="130"/>
    </location>
</feature>
<name>A0A918DSP4_9ACTN</name>
<dbReference type="InterPro" id="IPR036844">
    <property type="entry name" value="Hint_dom_sf"/>
</dbReference>
<feature type="compositionally biased region" description="Basic and acidic residues" evidence="2">
    <location>
        <begin position="1356"/>
        <end position="1373"/>
    </location>
</feature>
<feature type="region of interest" description="Disordered" evidence="2">
    <location>
        <begin position="237"/>
        <end position="257"/>
    </location>
</feature>
<reference evidence="4" key="2">
    <citation type="submission" date="2020-09" db="EMBL/GenBank/DDBJ databases">
        <authorList>
            <person name="Sun Q."/>
            <person name="Zhou Y."/>
        </authorList>
    </citation>
    <scope>NUCLEOTIDE SEQUENCE</scope>
    <source>
        <strain evidence="4">CGMCC 4.7201</strain>
    </source>
</reference>
<dbReference type="InterPro" id="IPR050708">
    <property type="entry name" value="T6SS_VgrG/RHS"/>
</dbReference>
<dbReference type="InterPro" id="IPR022385">
    <property type="entry name" value="Rhs_assc_core"/>
</dbReference>
<dbReference type="Pfam" id="PF07591">
    <property type="entry name" value="PT-HINT"/>
    <property type="match status" value="1"/>
</dbReference>
<dbReference type="PANTHER" id="PTHR32305">
    <property type="match status" value="1"/>
</dbReference>
<feature type="compositionally biased region" description="Basic and acidic residues" evidence="2">
    <location>
        <begin position="115"/>
        <end position="124"/>
    </location>
</feature>
<dbReference type="Gene3D" id="3.10.380.20">
    <property type="entry name" value="Novel toxin 21 (CdiA), C-terminal domain"/>
    <property type="match status" value="1"/>
</dbReference>
<feature type="compositionally biased region" description="Low complexity" evidence="2">
    <location>
        <begin position="1069"/>
        <end position="1084"/>
    </location>
</feature>
<feature type="compositionally biased region" description="Polar residues" evidence="2">
    <location>
        <begin position="1099"/>
        <end position="1119"/>
    </location>
</feature>
<evidence type="ECO:0000256" key="2">
    <source>
        <dbReference type="SAM" id="MobiDB-lite"/>
    </source>
</evidence>
<organism evidence="4 5">
    <name type="scientific">Wenjunlia tyrosinilytica</name>
    <dbReference type="NCBI Taxonomy" id="1544741"/>
    <lineage>
        <taxon>Bacteria</taxon>
        <taxon>Bacillati</taxon>
        <taxon>Actinomycetota</taxon>
        <taxon>Actinomycetes</taxon>
        <taxon>Kitasatosporales</taxon>
        <taxon>Streptomycetaceae</taxon>
        <taxon>Wenjunlia</taxon>
    </lineage>
</organism>
<dbReference type="SUPFAM" id="SSF51294">
    <property type="entry name" value="Hedgehog/intein (Hint) domain"/>
    <property type="match status" value="1"/>
</dbReference>